<gene>
    <name evidence="3 4 5" type="primary">LOC116409793</name>
</gene>
<proteinExistence type="predicted"/>
<feature type="region of interest" description="Disordered" evidence="1">
    <location>
        <begin position="80"/>
        <end position="193"/>
    </location>
</feature>
<dbReference type="AGR" id="Xenbase:XB-GENE-29095739"/>
<evidence type="ECO:0000313" key="2">
    <source>
        <dbReference type="Proteomes" id="UP000008143"/>
    </source>
</evidence>
<feature type="region of interest" description="Disordered" evidence="1">
    <location>
        <begin position="49"/>
        <end position="68"/>
    </location>
</feature>
<accession>A0A8J1JEV7</accession>
<dbReference type="Proteomes" id="UP000008143">
    <property type="component" value="Chromosome 3"/>
</dbReference>
<dbReference type="RefSeq" id="XP_031755177.1">
    <property type="nucleotide sequence ID" value="XM_031899317.1"/>
</dbReference>
<sequence>MAVKDTNSEKGKQTHEVKFQATGSTTEITVSTLHGPGYVENRISITFSSARGTPKCTPVGGPECNSGHLENARKRKAWQISEEPTCSSMQHSEYSQKPNEKCHGSMHTYKSEDSPSCHKAPSATANPLCGNKKPRTGAQAKNISSGQKREQGKQTKRQPRVTKTKTTPVNTINEDSPGVSNKDNPTPAEEQVTPVKKLSTETCTHFHCTIDHSSNVGGLTWFLKLFFH</sequence>
<evidence type="ECO:0000313" key="4">
    <source>
        <dbReference type="RefSeq" id="XP_031755177.1"/>
    </source>
</evidence>
<reference evidence="3 4" key="1">
    <citation type="submission" date="2025-04" db="UniProtKB">
        <authorList>
            <consortium name="RefSeq"/>
        </authorList>
    </citation>
    <scope>IDENTIFICATION</scope>
    <source>
        <strain evidence="3 4">Nigerian</strain>
        <tissue evidence="3 4">Liver and blood</tissue>
    </source>
</reference>
<dbReference type="OMA" id="PECNIAP"/>
<dbReference type="GeneID" id="116409793"/>
<feature type="compositionally biased region" description="Polar residues" evidence="1">
    <location>
        <begin position="82"/>
        <end position="97"/>
    </location>
</feature>
<name>A0A8J1JEV7_XENTR</name>
<evidence type="ECO:0000313" key="5">
    <source>
        <dbReference type="Xenbase" id="XB-GENE-29095739"/>
    </source>
</evidence>
<evidence type="ECO:0000256" key="1">
    <source>
        <dbReference type="SAM" id="MobiDB-lite"/>
    </source>
</evidence>
<feature type="compositionally biased region" description="Basic residues" evidence="1">
    <location>
        <begin position="154"/>
        <end position="163"/>
    </location>
</feature>
<feature type="region of interest" description="Disordered" evidence="1">
    <location>
        <begin position="1"/>
        <end position="20"/>
    </location>
</feature>
<organism evidence="2 3">
    <name type="scientific">Xenopus tropicalis</name>
    <name type="common">Western clawed frog</name>
    <name type="synonym">Silurana tropicalis</name>
    <dbReference type="NCBI Taxonomy" id="8364"/>
    <lineage>
        <taxon>Eukaryota</taxon>
        <taxon>Metazoa</taxon>
        <taxon>Chordata</taxon>
        <taxon>Craniata</taxon>
        <taxon>Vertebrata</taxon>
        <taxon>Euteleostomi</taxon>
        <taxon>Amphibia</taxon>
        <taxon>Batrachia</taxon>
        <taxon>Anura</taxon>
        <taxon>Pipoidea</taxon>
        <taxon>Pipidae</taxon>
        <taxon>Xenopodinae</taxon>
        <taxon>Xenopus</taxon>
        <taxon>Silurana</taxon>
    </lineage>
</organism>
<dbReference type="Xenbase" id="XB-GENE-29095739">
    <property type="gene designation" value="LOC116409793"/>
</dbReference>
<dbReference type="AlphaFoldDB" id="A0A8J1JEV7"/>
<keyword evidence="2" id="KW-1185">Reference proteome</keyword>
<feature type="compositionally biased region" description="Basic and acidic residues" evidence="1">
    <location>
        <begin position="1"/>
        <end position="18"/>
    </location>
</feature>
<protein>
    <submittedName>
        <fullName evidence="3 4">Uncharacterized protein LOC116409793</fullName>
    </submittedName>
</protein>
<dbReference type="KEGG" id="xtr:116409793"/>
<feature type="compositionally biased region" description="Polar residues" evidence="1">
    <location>
        <begin position="164"/>
        <end position="184"/>
    </location>
</feature>
<feature type="compositionally biased region" description="Basic and acidic residues" evidence="1">
    <location>
        <begin position="98"/>
        <end position="116"/>
    </location>
</feature>
<dbReference type="OrthoDB" id="10410658at2759"/>
<evidence type="ECO:0000313" key="3">
    <source>
        <dbReference type="RefSeq" id="XP_031755176.1"/>
    </source>
</evidence>
<dbReference type="RefSeq" id="XP_031755176.1">
    <property type="nucleotide sequence ID" value="XM_031899316.1"/>
</dbReference>